<dbReference type="RefSeq" id="WP_027447882.1">
    <property type="nucleotide sequence ID" value="NZ_AVPF01000031.1"/>
</dbReference>
<protein>
    <recommendedName>
        <fullName evidence="4">Sporulation protein</fullName>
    </recommendedName>
</protein>
<dbReference type="OrthoDB" id="2691655at2"/>
<evidence type="ECO:0000313" key="3">
    <source>
        <dbReference type="Proteomes" id="UP000030403"/>
    </source>
</evidence>
<organism evidence="2 3">
    <name type="scientific">Pontibacillus marinus BH030004 = DSM 16465</name>
    <dbReference type="NCBI Taxonomy" id="1385511"/>
    <lineage>
        <taxon>Bacteria</taxon>
        <taxon>Bacillati</taxon>
        <taxon>Bacillota</taxon>
        <taxon>Bacilli</taxon>
        <taxon>Bacillales</taxon>
        <taxon>Bacillaceae</taxon>
        <taxon>Pontibacillus</taxon>
    </lineage>
</organism>
<sequence>MRFMMVSITIMMALILGACATNPQGTQEVRDVQSLNQKNTDTFRDHNPTKNGYNLQNESPMQMNQVGETWGLKQDKQKIFEAVEEVPNVEVRRVNFNGSTAHVRVKATDISGSDERIALTNKLRRNIEGALPRYKIRVYVSQ</sequence>
<comment type="caution">
    <text evidence="2">The sequence shown here is derived from an EMBL/GenBank/DDBJ whole genome shotgun (WGS) entry which is preliminary data.</text>
</comment>
<keyword evidence="3" id="KW-1185">Reference proteome</keyword>
<dbReference type="Proteomes" id="UP000030403">
    <property type="component" value="Unassembled WGS sequence"/>
</dbReference>
<dbReference type="EMBL" id="AVPF01000031">
    <property type="protein sequence ID" value="KGX86404.1"/>
    <property type="molecule type" value="Genomic_DNA"/>
</dbReference>
<feature type="signal peptide" evidence="1">
    <location>
        <begin position="1"/>
        <end position="20"/>
    </location>
</feature>
<evidence type="ECO:0000256" key="1">
    <source>
        <dbReference type="SAM" id="SignalP"/>
    </source>
</evidence>
<proteinExistence type="predicted"/>
<reference evidence="2 3" key="1">
    <citation type="submission" date="2013-08" db="EMBL/GenBank/DDBJ databases">
        <authorList>
            <person name="Huang J."/>
            <person name="Wang G."/>
        </authorList>
    </citation>
    <scope>NUCLEOTIDE SEQUENCE [LARGE SCALE GENOMIC DNA]</scope>
    <source>
        <strain evidence="2 3">BH030004</strain>
    </source>
</reference>
<dbReference type="STRING" id="1385511.GCA_000425225_00399"/>
<keyword evidence="1" id="KW-0732">Signal</keyword>
<evidence type="ECO:0008006" key="4">
    <source>
        <dbReference type="Google" id="ProtNLM"/>
    </source>
</evidence>
<evidence type="ECO:0000313" key="2">
    <source>
        <dbReference type="EMBL" id="KGX86404.1"/>
    </source>
</evidence>
<dbReference type="AlphaFoldDB" id="A0A0A5G2Y2"/>
<accession>A0A0A5G2Y2</accession>
<dbReference type="eggNOG" id="ENOG502ZQZ4">
    <property type="taxonomic scope" value="Bacteria"/>
</dbReference>
<feature type="chain" id="PRO_5039574212" description="Sporulation protein" evidence="1">
    <location>
        <begin position="21"/>
        <end position="142"/>
    </location>
</feature>
<name>A0A0A5G2Y2_9BACI</name>
<dbReference type="PROSITE" id="PS51257">
    <property type="entry name" value="PROKAR_LIPOPROTEIN"/>
    <property type="match status" value="1"/>
</dbReference>
<gene>
    <name evidence="2" type="ORF">N783_12200</name>
</gene>